<dbReference type="Proteomes" id="UP000799440">
    <property type="component" value="Unassembled WGS sequence"/>
</dbReference>
<protein>
    <submittedName>
        <fullName evidence="1">Uncharacterized protein</fullName>
    </submittedName>
</protein>
<dbReference type="AlphaFoldDB" id="A0A6A6V6M7"/>
<name>A0A6A6V6M7_9PLEO</name>
<accession>A0A6A6V6M7</accession>
<dbReference type="OrthoDB" id="3699805at2759"/>
<organism evidence="1 2">
    <name type="scientific">Sporormia fimetaria CBS 119925</name>
    <dbReference type="NCBI Taxonomy" id="1340428"/>
    <lineage>
        <taxon>Eukaryota</taxon>
        <taxon>Fungi</taxon>
        <taxon>Dikarya</taxon>
        <taxon>Ascomycota</taxon>
        <taxon>Pezizomycotina</taxon>
        <taxon>Dothideomycetes</taxon>
        <taxon>Pleosporomycetidae</taxon>
        <taxon>Pleosporales</taxon>
        <taxon>Sporormiaceae</taxon>
        <taxon>Sporormia</taxon>
    </lineage>
</organism>
<reference evidence="1" key="1">
    <citation type="journal article" date="2020" name="Stud. Mycol.">
        <title>101 Dothideomycetes genomes: a test case for predicting lifestyles and emergence of pathogens.</title>
        <authorList>
            <person name="Haridas S."/>
            <person name="Albert R."/>
            <person name="Binder M."/>
            <person name="Bloem J."/>
            <person name="Labutti K."/>
            <person name="Salamov A."/>
            <person name="Andreopoulos B."/>
            <person name="Baker S."/>
            <person name="Barry K."/>
            <person name="Bills G."/>
            <person name="Bluhm B."/>
            <person name="Cannon C."/>
            <person name="Castanera R."/>
            <person name="Culley D."/>
            <person name="Daum C."/>
            <person name="Ezra D."/>
            <person name="Gonzalez J."/>
            <person name="Henrissat B."/>
            <person name="Kuo A."/>
            <person name="Liang C."/>
            <person name="Lipzen A."/>
            <person name="Lutzoni F."/>
            <person name="Magnuson J."/>
            <person name="Mondo S."/>
            <person name="Nolan M."/>
            <person name="Ohm R."/>
            <person name="Pangilinan J."/>
            <person name="Park H.-J."/>
            <person name="Ramirez L."/>
            <person name="Alfaro M."/>
            <person name="Sun H."/>
            <person name="Tritt A."/>
            <person name="Yoshinaga Y."/>
            <person name="Zwiers L.-H."/>
            <person name="Turgeon B."/>
            <person name="Goodwin S."/>
            <person name="Spatafora J."/>
            <person name="Crous P."/>
            <person name="Grigoriev I."/>
        </authorList>
    </citation>
    <scope>NUCLEOTIDE SEQUENCE</scope>
    <source>
        <strain evidence="1">CBS 119925</strain>
    </source>
</reference>
<sequence>MCYYHAYTHRCGHTEMVFEQYCSQGQMHQQKCPRSNPGRILTTVKIEFACANCGGPGKVWFVLLHWSHR</sequence>
<proteinExistence type="predicted"/>
<keyword evidence="2" id="KW-1185">Reference proteome</keyword>
<dbReference type="EMBL" id="MU006584">
    <property type="protein sequence ID" value="KAF2745160.1"/>
    <property type="molecule type" value="Genomic_DNA"/>
</dbReference>
<gene>
    <name evidence="1" type="ORF">M011DRAFT_407318</name>
</gene>
<evidence type="ECO:0000313" key="2">
    <source>
        <dbReference type="Proteomes" id="UP000799440"/>
    </source>
</evidence>
<evidence type="ECO:0000313" key="1">
    <source>
        <dbReference type="EMBL" id="KAF2745160.1"/>
    </source>
</evidence>